<comment type="caution">
    <text evidence="5">The sequence shown here is derived from an EMBL/GenBank/DDBJ whole genome shotgun (WGS) entry which is preliminary data.</text>
</comment>
<dbReference type="Pfam" id="PF01593">
    <property type="entry name" value="Amino_oxidase"/>
    <property type="match status" value="1"/>
</dbReference>
<dbReference type="PANTHER" id="PTHR10668">
    <property type="entry name" value="PHYTOENE DEHYDROGENASE"/>
    <property type="match status" value="1"/>
</dbReference>
<organism evidence="5 6">
    <name type="scientific">Novosphingobium tardum</name>
    <dbReference type="NCBI Taxonomy" id="1538021"/>
    <lineage>
        <taxon>Bacteria</taxon>
        <taxon>Pseudomonadati</taxon>
        <taxon>Pseudomonadota</taxon>
        <taxon>Alphaproteobacteria</taxon>
        <taxon>Sphingomonadales</taxon>
        <taxon>Sphingomonadaceae</taxon>
        <taxon>Novosphingobium</taxon>
    </lineage>
</organism>
<evidence type="ECO:0000256" key="1">
    <source>
        <dbReference type="ARBA" id="ARBA00037217"/>
    </source>
</evidence>
<keyword evidence="6" id="KW-1185">Reference proteome</keyword>
<dbReference type="InterPro" id="IPR036188">
    <property type="entry name" value="FAD/NAD-bd_sf"/>
</dbReference>
<evidence type="ECO:0000256" key="3">
    <source>
        <dbReference type="ARBA" id="ARBA00040298"/>
    </source>
</evidence>
<comment type="subunit">
    <text evidence="2">Interacts with COX5B; this interaction may contribute to localize PYROXD2 to the inner face of the inner mitochondrial membrane.</text>
</comment>
<name>A0ABV8RLY7_9SPHN</name>
<comment type="function">
    <text evidence="1">Probable oxidoreductase that may play a role as regulator of mitochondrial function.</text>
</comment>
<proteinExistence type="predicted"/>
<dbReference type="Proteomes" id="UP001595828">
    <property type="component" value="Unassembled WGS sequence"/>
</dbReference>
<evidence type="ECO:0000313" key="5">
    <source>
        <dbReference type="EMBL" id="MFC4293809.1"/>
    </source>
</evidence>
<dbReference type="Gene3D" id="3.50.50.60">
    <property type="entry name" value="FAD/NAD(P)-binding domain"/>
    <property type="match status" value="2"/>
</dbReference>
<evidence type="ECO:0000313" key="6">
    <source>
        <dbReference type="Proteomes" id="UP001595828"/>
    </source>
</evidence>
<feature type="domain" description="Amine oxidase" evidence="4">
    <location>
        <begin position="18"/>
        <end position="330"/>
    </location>
</feature>
<sequence length="533" mass="56469">MTDGKGLDAVIVGGGHNGLVCAFYLARAGFRVRICEAHHTLGGAAVTEEFAPGFRNSVASYTVSLLQPKVIADMALHRRGYRAVERPIANFLPLSVQPGDYLKLGGGMAKSQAEVARFSAADAAALPAYYAALEQVADVVRALALRIPPDAGGGIKGMIDAALQSRVLARLDLPGRREALALFTRSAREYLDGWFESAPLKAALGFDAIVGNHASPDTPGSAYVLLHHVFGEVNGNKGSWAHSIGGMGAITQAMAEACREAGVEIGLEQSVERVLVESGKAVGVRLASGEEVRAHRVIANVGPALLYRRLIERSALPGDFAVAMDRFATGSGSFRMNLALSELPRFSALPEPGEHHSAGIVIAPSLDYMDRAYADSRAFGWSRAPIVEMLIPSTVDDSLASSGQHVASLFCQQFNPRLPDGSDWDAREAEAVEAILTTIEHYAPGFRETIVGRQVLSPKGLERRFGLVDGDIFHGRMSLDQLWAARPVLGAGSYRGPLTGLWMCGAGTHPGGGVTGAPGHNCAHAILKAGRKL</sequence>
<evidence type="ECO:0000259" key="4">
    <source>
        <dbReference type="Pfam" id="PF01593"/>
    </source>
</evidence>
<reference evidence="6" key="1">
    <citation type="journal article" date="2019" name="Int. J. Syst. Evol. Microbiol.">
        <title>The Global Catalogue of Microorganisms (GCM) 10K type strain sequencing project: providing services to taxonomists for standard genome sequencing and annotation.</title>
        <authorList>
            <consortium name="The Broad Institute Genomics Platform"/>
            <consortium name="The Broad Institute Genome Sequencing Center for Infectious Disease"/>
            <person name="Wu L."/>
            <person name="Ma J."/>
        </authorList>
    </citation>
    <scope>NUCLEOTIDE SEQUENCE [LARGE SCALE GENOMIC DNA]</scope>
    <source>
        <strain evidence="6">CGMCC 1.12989</strain>
    </source>
</reference>
<dbReference type="RefSeq" id="WP_379537291.1">
    <property type="nucleotide sequence ID" value="NZ_JBHSDR010000003.1"/>
</dbReference>
<accession>A0ABV8RLY7</accession>
<dbReference type="SUPFAM" id="SSF51905">
    <property type="entry name" value="FAD/NAD(P)-binding domain"/>
    <property type="match status" value="1"/>
</dbReference>
<dbReference type="InterPro" id="IPR002937">
    <property type="entry name" value="Amino_oxidase"/>
</dbReference>
<gene>
    <name evidence="5" type="ORF">ACFO0A_01920</name>
</gene>
<evidence type="ECO:0000256" key="2">
    <source>
        <dbReference type="ARBA" id="ARBA00038825"/>
    </source>
</evidence>
<dbReference type="EMBL" id="JBHSDR010000003">
    <property type="protein sequence ID" value="MFC4293809.1"/>
    <property type="molecule type" value="Genomic_DNA"/>
</dbReference>
<dbReference type="PANTHER" id="PTHR10668:SF103">
    <property type="entry name" value="PYRIDINE NUCLEOTIDE-DISULFIDE OXIDOREDUCTASE DOMAIN-CONTAINING PROTEIN 2"/>
    <property type="match status" value="1"/>
</dbReference>
<protein>
    <recommendedName>
        <fullName evidence="3">Pyridine nucleotide-disulfide oxidoreductase domain-containing protein 2</fullName>
    </recommendedName>
</protein>